<evidence type="ECO:0000313" key="2">
    <source>
        <dbReference type="Proteomes" id="UP001057279"/>
    </source>
</evidence>
<reference evidence="1" key="1">
    <citation type="submission" date="2022-03" db="EMBL/GenBank/DDBJ databases">
        <title>Genomic analyses of argali, domestic sheep and their hybrids provide insights into chromosomal evolution, heterosis and genetic basis of agronomic traits.</title>
        <authorList>
            <person name="Li M."/>
        </authorList>
    </citation>
    <scope>NUCLEOTIDE SEQUENCE</scope>
    <source>
        <strain evidence="1">F1 hybrid</strain>
    </source>
</reference>
<name>A0ACB9UFL2_9CETA</name>
<sequence>MLCSMANSGCLLLSNSGSMLPHSAPCPPAFLYLQQPVVIPFHSRGEPGHKDPAGGSPSSSEVLGDSQSQKASPPHPASRDTVHAAAVQARPRTSAQSDPGPEDKAGL</sequence>
<dbReference type="EMBL" id="CM043043">
    <property type="protein sequence ID" value="KAI4566897.1"/>
    <property type="molecule type" value="Genomic_DNA"/>
</dbReference>
<protein>
    <submittedName>
        <fullName evidence="1">Uncharacterized protein</fullName>
    </submittedName>
</protein>
<gene>
    <name evidence="1" type="ORF">MJG53_015574</name>
</gene>
<evidence type="ECO:0000313" key="1">
    <source>
        <dbReference type="EMBL" id="KAI4566897.1"/>
    </source>
</evidence>
<proteinExistence type="predicted"/>
<organism evidence="1 2">
    <name type="scientific">Ovis ammon polii x Ovis aries</name>
    <dbReference type="NCBI Taxonomy" id="2918886"/>
    <lineage>
        <taxon>Eukaryota</taxon>
        <taxon>Metazoa</taxon>
        <taxon>Chordata</taxon>
        <taxon>Craniata</taxon>
        <taxon>Vertebrata</taxon>
        <taxon>Euteleostomi</taxon>
        <taxon>Mammalia</taxon>
        <taxon>Eutheria</taxon>
        <taxon>Laurasiatheria</taxon>
        <taxon>Artiodactyla</taxon>
        <taxon>Ruminantia</taxon>
        <taxon>Pecora</taxon>
        <taxon>Bovidae</taxon>
        <taxon>Caprinae</taxon>
        <taxon>Ovis</taxon>
    </lineage>
</organism>
<comment type="caution">
    <text evidence="1">The sequence shown here is derived from an EMBL/GenBank/DDBJ whole genome shotgun (WGS) entry which is preliminary data.</text>
</comment>
<keyword evidence="2" id="KW-1185">Reference proteome</keyword>
<accession>A0ACB9UFL2</accession>
<dbReference type="Proteomes" id="UP001057279">
    <property type="component" value="Linkage Group LG18"/>
</dbReference>